<dbReference type="PROSITE" id="PS51229">
    <property type="entry name" value="DCUN1"/>
    <property type="match status" value="1"/>
</dbReference>
<keyword evidence="5" id="KW-1185">Reference proteome</keyword>
<organism evidence="4 5">
    <name type="scientific">Anaeramoeba flamelloides</name>
    <dbReference type="NCBI Taxonomy" id="1746091"/>
    <lineage>
        <taxon>Eukaryota</taxon>
        <taxon>Metamonada</taxon>
        <taxon>Anaeramoebidae</taxon>
        <taxon>Anaeramoeba</taxon>
    </lineage>
</organism>
<evidence type="ECO:0000313" key="5">
    <source>
        <dbReference type="Proteomes" id="UP001150062"/>
    </source>
</evidence>
<dbReference type="Proteomes" id="UP001150062">
    <property type="component" value="Unassembled WGS sequence"/>
</dbReference>
<feature type="region of interest" description="Disordered" evidence="2">
    <location>
        <begin position="1"/>
        <end position="81"/>
    </location>
</feature>
<dbReference type="Gene3D" id="1.10.238.200">
    <property type="entry name" value="Cullin, PONY binding domain"/>
    <property type="match status" value="1"/>
</dbReference>
<feature type="domain" description="DCUN1" evidence="3">
    <location>
        <begin position="98"/>
        <end position="289"/>
    </location>
</feature>
<evidence type="ECO:0000256" key="2">
    <source>
        <dbReference type="SAM" id="MobiDB-lite"/>
    </source>
</evidence>
<dbReference type="Gene3D" id="1.10.238.10">
    <property type="entry name" value="EF-hand"/>
    <property type="match status" value="1"/>
</dbReference>
<dbReference type="Pfam" id="PF03556">
    <property type="entry name" value="Cullin_binding"/>
    <property type="match status" value="1"/>
</dbReference>
<gene>
    <name evidence="4" type="ORF">M0813_14006</name>
</gene>
<dbReference type="InterPro" id="IPR042460">
    <property type="entry name" value="DCN1-like_PONY"/>
</dbReference>
<evidence type="ECO:0000313" key="4">
    <source>
        <dbReference type="EMBL" id="KAJ6252634.1"/>
    </source>
</evidence>
<dbReference type="EMBL" id="JAOAOG010000041">
    <property type="protein sequence ID" value="KAJ6252634.1"/>
    <property type="molecule type" value="Genomic_DNA"/>
</dbReference>
<name>A0ABQ8Z6V6_9EUKA</name>
<sequence>MKTNNFETNGRFSDYLEESGNLPFQSDQNETKKRSDSPPLLSKVLEKNVNKNESKLEDTQKAKTKTKKQPKTITTPKTKKKAKNKKRFNFFKIKKKKPSKKRILRLYKQYKDKKSSDIEAKGIQQFFNDLEIDILDVGALIISWKLDAKVMGMYTKNEFVEGFLNLECDSLEKMKKKYLQIREEIKNDQQVFKQFYNWVFEFGKEETEKRTMSIETAMVLWEILLKEKFNLFQNWIEFLNSEENKATVITRDTWKVFLDLIIEINNGWQNYDLTSSWPLLFDQFYSYMNK</sequence>
<dbReference type="PANTHER" id="PTHR12281">
    <property type="entry name" value="RP42 RELATED"/>
    <property type="match status" value="1"/>
</dbReference>
<proteinExistence type="predicted"/>
<evidence type="ECO:0000259" key="3">
    <source>
        <dbReference type="PROSITE" id="PS51229"/>
    </source>
</evidence>
<comment type="function">
    <text evidence="1">Neddylation of cullins play an essential role in the regulation of SCF-type complexes activity.</text>
</comment>
<reference evidence="4" key="1">
    <citation type="submission" date="2022-08" db="EMBL/GenBank/DDBJ databases">
        <title>Novel sulfate-reducing endosymbionts in the free-living metamonad Anaeramoeba.</title>
        <authorList>
            <person name="Jerlstrom-Hultqvist J."/>
            <person name="Cepicka I."/>
            <person name="Gallot-Lavallee L."/>
            <person name="Salas-Leiva D."/>
            <person name="Curtis B.A."/>
            <person name="Zahonova K."/>
            <person name="Pipaliya S."/>
            <person name="Dacks J."/>
            <person name="Roger A.J."/>
        </authorList>
    </citation>
    <scope>NUCLEOTIDE SEQUENCE</scope>
    <source>
        <strain evidence="4">Schooner1</strain>
    </source>
</reference>
<accession>A0ABQ8Z6V6</accession>
<dbReference type="InterPro" id="IPR014764">
    <property type="entry name" value="DCN-prot"/>
</dbReference>
<feature type="compositionally biased region" description="Basic and acidic residues" evidence="2">
    <location>
        <begin position="44"/>
        <end position="61"/>
    </location>
</feature>
<protein>
    <recommendedName>
        <fullName evidence="1">Defective in cullin neddylation protein</fullName>
    </recommendedName>
</protein>
<dbReference type="PANTHER" id="PTHR12281:SF31">
    <property type="entry name" value="DCN1-LIKE PROTEIN 3"/>
    <property type="match status" value="1"/>
</dbReference>
<dbReference type="InterPro" id="IPR005176">
    <property type="entry name" value="PONY_dom"/>
</dbReference>
<feature type="compositionally biased region" description="Polar residues" evidence="2">
    <location>
        <begin position="1"/>
        <end position="11"/>
    </location>
</feature>
<evidence type="ECO:0000256" key="1">
    <source>
        <dbReference type="RuleBase" id="RU410713"/>
    </source>
</evidence>
<comment type="caution">
    <text evidence="4">The sequence shown here is derived from an EMBL/GenBank/DDBJ whole genome shotgun (WGS) entry which is preliminary data.</text>
</comment>